<dbReference type="PROSITE" id="PS50943">
    <property type="entry name" value="HTH_CROC1"/>
    <property type="match status" value="1"/>
</dbReference>
<evidence type="ECO:0000313" key="4">
    <source>
        <dbReference type="Proteomes" id="UP000255108"/>
    </source>
</evidence>
<dbReference type="Gene3D" id="1.10.260.40">
    <property type="entry name" value="lambda repressor-like DNA-binding domains"/>
    <property type="match status" value="1"/>
</dbReference>
<keyword evidence="5" id="KW-1185">Reference proteome</keyword>
<dbReference type="Proteomes" id="UP000295794">
    <property type="component" value="Unassembled WGS sequence"/>
</dbReference>
<dbReference type="SUPFAM" id="SSF47413">
    <property type="entry name" value="lambda repressor-like DNA-binding domains"/>
    <property type="match status" value="1"/>
</dbReference>
<gene>
    <name evidence="3" type="ORF">EV682_103303</name>
    <name evidence="2" type="ORF">NCTC11159_02282</name>
</gene>
<dbReference type="RefSeq" id="WP_115227450.1">
    <property type="nucleotide sequence ID" value="NZ_CAWOLO010000003.1"/>
</dbReference>
<dbReference type="CDD" id="cd00093">
    <property type="entry name" value="HTH_XRE"/>
    <property type="match status" value="1"/>
</dbReference>
<accession>A0A377Q900</accession>
<reference evidence="3 5" key="2">
    <citation type="submission" date="2019-03" db="EMBL/GenBank/DDBJ databases">
        <title>Genomic Encyclopedia of Type Strains, Phase IV (KMG-IV): sequencing the most valuable type-strain genomes for metagenomic binning, comparative biology and taxonomic classification.</title>
        <authorList>
            <person name="Goeker M."/>
        </authorList>
    </citation>
    <scope>NUCLEOTIDE SEQUENCE [LARGE SCALE GENOMIC DNA]</scope>
    <source>
        <strain evidence="3 5">DSM 3764</strain>
    </source>
</reference>
<proteinExistence type="predicted"/>
<evidence type="ECO:0000313" key="5">
    <source>
        <dbReference type="Proteomes" id="UP000295794"/>
    </source>
</evidence>
<dbReference type="Pfam" id="PF01381">
    <property type="entry name" value="HTH_3"/>
    <property type="match status" value="1"/>
</dbReference>
<dbReference type="Proteomes" id="UP000255108">
    <property type="component" value="Unassembled WGS sequence"/>
</dbReference>
<dbReference type="GO" id="GO:0003677">
    <property type="term" value="F:DNA binding"/>
    <property type="evidence" value="ECO:0007669"/>
    <property type="project" value="InterPro"/>
</dbReference>
<dbReference type="InterPro" id="IPR001387">
    <property type="entry name" value="Cro/C1-type_HTH"/>
</dbReference>
<dbReference type="InterPro" id="IPR010982">
    <property type="entry name" value="Lambda_DNA-bd_dom_sf"/>
</dbReference>
<name>A0A377Q900_9NEIS</name>
<evidence type="ECO:0000313" key="2">
    <source>
        <dbReference type="EMBL" id="STQ91210.1"/>
    </source>
</evidence>
<dbReference type="AlphaFoldDB" id="A0A377Q900"/>
<protein>
    <submittedName>
        <fullName evidence="3">Helix-turn-helix protein</fullName>
    </submittedName>
</protein>
<organism evidence="2 4">
    <name type="scientific">Iodobacter fluviatilis</name>
    <dbReference type="NCBI Taxonomy" id="537"/>
    <lineage>
        <taxon>Bacteria</taxon>
        <taxon>Pseudomonadati</taxon>
        <taxon>Pseudomonadota</taxon>
        <taxon>Betaproteobacteria</taxon>
        <taxon>Neisseriales</taxon>
        <taxon>Chitinibacteraceae</taxon>
        <taxon>Iodobacter</taxon>
    </lineage>
</organism>
<evidence type="ECO:0000313" key="3">
    <source>
        <dbReference type="EMBL" id="TCU88719.1"/>
    </source>
</evidence>
<dbReference type="OrthoDB" id="8777496at2"/>
<reference evidence="2 4" key="1">
    <citation type="submission" date="2018-06" db="EMBL/GenBank/DDBJ databases">
        <authorList>
            <consortium name="Pathogen Informatics"/>
            <person name="Doyle S."/>
        </authorList>
    </citation>
    <scope>NUCLEOTIDE SEQUENCE [LARGE SCALE GENOMIC DNA]</scope>
    <source>
        <strain evidence="2 4">NCTC11159</strain>
    </source>
</reference>
<dbReference type="EMBL" id="SMBT01000003">
    <property type="protein sequence ID" value="TCU88719.1"/>
    <property type="molecule type" value="Genomic_DNA"/>
</dbReference>
<dbReference type="EMBL" id="UGHR01000001">
    <property type="protein sequence ID" value="STQ91210.1"/>
    <property type="molecule type" value="Genomic_DNA"/>
</dbReference>
<sequence>MKTANEYLDDIKKKLGIDSDYAVAAKLSISRSAISAVRNKGMNFDGKTAIKVANLLDIDPALVIIDMHHARAKDTEEASILQRVYNYLNNDNDDEGSSGGSGWKSEKMKFKKVLEERQDLRFTAQDDLLYIM</sequence>
<evidence type="ECO:0000259" key="1">
    <source>
        <dbReference type="PROSITE" id="PS50943"/>
    </source>
</evidence>
<feature type="domain" description="HTH cro/C1-type" evidence="1">
    <location>
        <begin position="22"/>
        <end position="63"/>
    </location>
</feature>